<dbReference type="PANTHER" id="PTHR36891">
    <property type="entry name" value="OS01G0127400 PROTEIN"/>
    <property type="match status" value="1"/>
</dbReference>
<protein>
    <recommendedName>
        <fullName evidence="3">DUF3326 domain-containing protein</fullName>
    </recommendedName>
</protein>
<evidence type="ECO:0000313" key="2">
    <source>
        <dbReference type="Proteomes" id="UP000660262"/>
    </source>
</evidence>
<dbReference type="InterPro" id="IPR021763">
    <property type="entry name" value="DUF3326"/>
</dbReference>
<accession>A0A830HL44</accession>
<dbReference type="AlphaFoldDB" id="A0A830HL44"/>
<name>A0A830HL44_9CHLO</name>
<keyword evidence="2" id="KW-1185">Reference proteome</keyword>
<dbReference type="PANTHER" id="PTHR36891:SF1">
    <property type="entry name" value="OS01G0127400 PROTEIN"/>
    <property type="match status" value="1"/>
</dbReference>
<proteinExistence type="predicted"/>
<dbReference type="EMBL" id="BNJQ01000019">
    <property type="protein sequence ID" value="GHP08116.1"/>
    <property type="molecule type" value="Genomic_DNA"/>
</dbReference>
<gene>
    <name evidence="1" type="ORF">PPROV_000685800</name>
</gene>
<evidence type="ECO:0000313" key="1">
    <source>
        <dbReference type="EMBL" id="GHP08116.1"/>
    </source>
</evidence>
<comment type="caution">
    <text evidence="1">The sequence shown here is derived from an EMBL/GenBank/DDBJ whole genome shotgun (WGS) entry which is preliminary data.</text>
</comment>
<sequence length="430" mass="44948">MVQLQQPFDSPFVTVCLVPTGIAASIGGYAGDAMPCARLLANATDILITNPNVLNAAMLYPPQNAWDNASSVMYVEGMALDLFATGRWALAPLNRRTNKVGLVLDAAIEPELRTRHVQVAQAMRASVGADIVTEAVVTSSPLGVKLGGGYEKYEQQNTTACSSRGGGVTNTEALLEACEIVVSKHGCDAVAVVTRFPDDVDDGAYRHGDGVDPVGGAEAAISHAVVSSLGVPCAHAPCNAPWEVDDDVHPKAAAEELGYTFLPCVLSNLHFLAPRYVALQNDHDLSSDFENPSHAALMARPGEGFNAAAYMSALDQPPRPSSMPPMPEKMPTPGGYETLLTAAHVNAVVVPATACGSPAVLALCGNSTAALQARRGQPPALCICVESNTTVMDVTPELLDLPNAIRVRSYAEAAGILLAQRAGVVLDSLM</sequence>
<dbReference type="Pfam" id="PF11805">
    <property type="entry name" value="DUF3326"/>
    <property type="match status" value="2"/>
</dbReference>
<dbReference type="OrthoDB" id="1562at2759"/>
<reference evidence="1" key="1">
    <citation type="submission" date="2020-10" db="EMBL/GenBank/DDBJ databases">
        <title>Unveiling of a novel bifunctional photoreceptor, Dualchrome1, isolated from a cosmopolitan green alga.</title>
        <authorList>
            <person name="Suzuki S."/>
            <person name="Kawachi M."/>
        </authorList>
    </citation>
    <scope>NUCLEOTIDE SEQUENCE</scope>
    <source>
        <strain evidence="1">NIES 2893</strain>
    </source>
</reference>
<dbReference type="Proteomes" id="UP000660262">
    <property type="component" value="Unassembled WGS sequence"/>
</dbReference>
<evidence type="ECO:0008006" key="3">
    <source>
        <dbReference type="Google" id="ProtNLM"/>
    </source>
</evidence>
<organism evidence="1 2">
    <name type="scientific">Pycnococcus provasolii</name>
    <dbReference type="NCBI Taxonomy" id="41880"/>
    <lineage>
        <taxon>Eukaryota</taxon>
        <taxon>Viridiplantae</taxon>
        <taxon>Chlorophyta</taxon>
        <taxon>Pseudoscourfieldiophyceae</taxon>
        <taxon>Pseudoscourfieldiales</taxon>
        <taxon>Pycnococcaceae</taxon>
        <taxon>Pycnococcus</taxon>
    </lineage>
</organism>